<comment type="similarity">
    <text evidence="1 9">Belongs to the sigma-54 factor family.</text>
</comment>
<evidence type="ECO:0000256" key="5">
    <source>
        <dbReference type="ARBA" id="ARBA00023015"/>
    </source>
</evidence>
<dbReference type="Proteomes" id="UP000030826">
    <property type="component" value="Unassembled WGS sequence"/>
</dbReference>
<keyword evidence="3 9" id="KW-0808">Transferase</keyword>
<feature type="domain" description="RNA polymerase sigma factor 54 core-binding" evidence="12">
    <location>
        <begin position="109"/>
        <end position="281"/>
    </location>
</feature>
<evidence type="ECO:0000256" key="6">
    <source>
        <dbReference type="ARBA" id="ARBA00023082"/>
    </source>
</evidence>
<protein>
    <recommendedName>
        <fullName evidence="9">RNA polymerase sigma-54 factor</fullName>
    </recommendedName>
</protein>
<keyword evidence="5 9" id="KW-0805">Transcription regulation</keyword>
<dbReference type="PRINTS" id="PR00045">
    <property type="entry name" value="SIGMA54FCT"/>
</dbReference>
<name>A0A0B1Q7V7_9HYPH</name>
<dbReference type="InterPro" id="IPR007046">
    <property type="entry name" value="RNA_pol_sigma_54_core-bd"/>
</dbReference>
<keyword evidence="4 9" id="KW-0548">Nucleotidyltransferase</keyword>
<proteinExistence type="inferred from homology"/>
<dbReference type="PIRSF" id="PIRSF000774">
    <property type="entry name" value="RpoN"/>
    <property type="match status" value="1"/>
</dbReference>
<dbReference type="PANTHER" id="PTHR32248">
    <property type="entry name" value="RNA POLYMERASE SIGMA-54 FACTOR"/>
    <property type="match status" value="1"/>
</dbReference>
<evidence type="ECO:0000313" key="14">
    <source>
        <dbReference type="Proteomes" id="UP000030826"/>
    </source>
</evidence>
<dbReference type="EMBL" id="JRFJ01000001">
    <property type="protein sequence ID" value="KHJ55461.1"/>
    <property type="molecule type" value="Genomic_DNA"/>
</dbReference>
<feature type="domain" description="RNA polymerase sigma factor 54 DNA-binding" evidence="11">
    <location>
        <begin position="295"/>
        <end position="454"/>
    </location>
</feature>
<dbReference type="Pfam" id="PF00309">
    <property type="entry name" value="Sigma54_AID"/>
    <property type="match status" value="1"/>
</dbReference>
<evidence type="ECO:0000256" key="9">
    <source>
        <dbReference type="PIRNR" id="PIRNR000774"/>
    </source>
</evidence>
<evidence type="ECO:0000256" key="2">
    <source>
        <dbReference type="ARBA" id="ARBA00022478"/>
    </source>
</evidence>
<dbReference type="AlphaFoldDB" id="A0A0B1Q7V7"/>
<dbReference type="GO" id="GO:0000428">
    <property type="term" value="C:DNA-directed RNA polymerase complex"/>
    <property type="evidence" value="ECO:0007669"/>
    <property type="project" value="UniProtKB-KW"/>
</dbReference>
<dbReference type="InterPro" id="IPR007634">
    <property type="entry name" value="RNA_pol_sigma_54_DNA-bd"/>
</dbReference>
<gene>
    <name evidence="13" type="ORF">LA66_02000</name>
</gene>
<evidence type="ECO:0000256" key="8">
    <source>
        <dbReference type="ARBA" id="ARBA00023163"/>
    </source>
</evidence>
<evidence type="ECO:0000256" key="1">
    <source>
        <dbReference type="ARBA" id="ARBA00008798"/>
    </source>
</evidence>
<keyword evidence="6 9" id="KW-0731">Sigma factor</keyword>
<dbReference type="InterPro" id="IPR000394">
    <property type="entry name" value="RNA_pol_sigma_54"/>
</dbReference>
<evidence type="ECO:0000256" key="3">
    <source>
        <dbReference type="ARBA" id="ARBA00022679"/>
    </source>
</evidence>
<keyword evidence="8 9" id="KW-0804">Transcription</keyword>
<evidence type="ECO:0000256" key="7">
    <source>
        <dbReference type="ARBA" id="ARBA00023125"/>
    </source>
</evidence>
<reference evidence="13 14" key="1">
    <citation type="submission" date="2014-09" db="EMBL/GenBank/DDBJ databases">
        <title>Isolation and characterization of Aurantimonas altamirensis ON-56566 from clinical sample following a dog bite.</title>
        <authorList>
            <person name="Eshaghi A."/>
            <person name="Li A."/>
            <person name="Shahinas D."/>
            <person name="Bahn P."/>
            <person name="Kus J.V."/>
            <person name="Patel S.N."/>
        </authorList>
    </citation>
    <scope>NUCLEOTIDE SEQUENCE [LARGE SCALE GENOMIC DNA]</scope>
    <source>
        <strain evidence="13 14">ON-56566</strain>
    </source>
</reference>
<dbReference type="GO" id="GO:0006352">
    <property type="term" value="P:DNA-templated transcription initiation"/>
    <property type="evidence" value="ECO:0007669"/>
    <property type="project" value="InterPro"/>
</dbReference>
<keyword evidence="7 9" id="KW-0238">DNA-binding</keyword>
<dbReference type="GO" id="GO:0001216">
    <property type="term" value="F:DNA-binding transcription activator activity"/>
    <property type="evidence" value="ECO:0007669"/>
    <property type="project" value="InterPro"/>
</dbReference>
<comment type="caution">
    <text evidence="13">The sequence shown here is derived from an EMBL/GenBank/DDBJ whole genome shotgun (WGS) entry which is preliminary data.</text>
</comment>
<feature type="region of interest" description="Disordered" evidence="10">
    <location>
        <begin position="60"/>
        <end position="93"/>
    </location>
</feature>
<dbReference type="Gene3D" id="1.10.10.60">
    <property type="entry name" value="Homeodomain-like"/>
    <property type="match status" value="1"/>
</dbReference>
<dbReference type="STRING" id="370622.LA66_02000"/>
<dbReference type="GO" id="GO:0016987">
    <property type="term" value="F:sigma factor activity"/>
    <property type="evidence" value="ECO:0007669"/>
    <property type="project" value="UniProtKB-KW"/>
</dbReference>
<sequence>MNLSMKLQVRQSQSLVMTPQLLQSIRLLQFGALELQGFIEREIEQNPLLEMVPSAERAASALPQAPAVRDGDDDVGGPRRGHGPEFSVGSLPTMEDIADDRPGLLAHAVAELGDILPPGDRAIGETLAMHLDEAGYMRTPAEDIAASLGCPVTRVVDCLERIRRAIEPAGLFAGSLAECLSIQLSRQGRMDPVMAGILSNLDLLARRDFAALRRLTGEDEDGLMEALSEIRRLDPKPGLQFGDRAIHSVVPDVFVSSDGGSGWRIRLNSRALPRLIMHNDYRDIVSRAASAGDREYLAQCQNSAGWLIRSLDQRARTILKVTSEIVRRQEEFLKRGVQGLRPMTLASVAEAVSLHESTVSRVTANKFMATPRGTFELKFFFTVAIAATDGGDAHSAESVKLRIQRLIAGETVGNVLSDDDIALKLKDDGIELARRTVAKYREALGLSSSIQRRRELNARCRAS</sequence>
<dbReference type="InterPro" id="IPR038709">
    <property type="entry name" value="RpoN_core-bd_sf"/>
</dbReference>
<dbReference type="PROSITE" id="PS00718">
    <property type="entry name" value="SIGMA54_2"/>
    <property type="match status" value="1"/>
</dbReference>
<dbReference type="Pfam" id="PF04963">
    <property type="entry name" value="Sigma54_CBD"/>
    <property type="match status" value="1"/>
</dbReference>
<organism evidence="13 14">
    <name type="scientific">Aureimonas altamirensis</name>
    <dbReference type="NCBI Taxonomy" id="370622"/>
    <lineage>
        <taxon>Bacteria</taxon>
        <taxon>Pseudomonadati</taxon>
        <taxon>Pseudomonadota</taxon>
        <taxon>Alphaproteobacteria</taxon>
        <taxon>Hyphomicrobiales</taxon>
        <taxon>Aurantimonadaceae</taxon>
        <taxon>Aureimonas</taxon>
    </lineage>
</organism>
<dbReference type="GO" id="GO:0016779">
    <property type="term" value="F:nucleotidyltransferase activity"/>
    <property type="evidence" value="ECO:0007669"/>
    <property type="project" value="UniProtKB-KW"/>
</dbReference>
<evidence type="ECO:0000313" key="13">
    <source>
        <dbReference type="EMBL" id="KHJ55461.1"/>
    </source>
</evidence>
<dbReference type="GO" id="GO:0003677">
    <property type="term" value="F:DNA binding"/>
    <property type="evidence" value="ECO:0007669"/>
    <property type="project" value="UniProtKB-KW"/>
</dbReference>
<dbReference type="OrthoDB" id="9814402at2"/>
<evidence type="ECO:0000259" key="11">
    <source>
        <dbReference type="Pfam" id="PF04552"/>
    </source>
</evidence>
<comment type="function">
    <text evidence="9">Sigma factors are initiation factors that promote the attachment of RNA polymerase to specific initiation sites and are then released.</text>
</comment>
<dbReference type="Pfam" id="PF04552">
    <property type="entry name" value="Sigma54_DBD"/>
    <property type="match status" value="1"/>
</dbReference>
<keyword evidence="2 9" id="KW-0240">DNA-directed RNA polymerase</keyword>
<evidence type="ECO:0000256" key="10">
    <source>
        <dbReference type="SAM" id="MobiDB-lite"/>
    </source>
</evidence>
<dbReference type="PROSITE" id="PS50044">
    <property type="entry name" value="SIGMA54_3"/>
    <property type="match status" value="1"/>
</dbReference>
<accession>A0A0B1Q7V7</accession>
<dbReference type="PROSITE" id="PS00717">
    <property type="entry name" value="SIGMA54_1"/>
    <property type="match status" value="1"/>
</dbReference>
<dbReference type="PANTHER" id="PTHR32248:SF4">
    <property type="entry name" value="RNA POLYMERASE SIGMA-54 FACTOR"/>
    <property type="match status" value="1"/>
</dbReference>
<evidence type="ECO:0000256" key="4">
    <source>
        <dbReference type="ARBA" id="ARBA00022695"/>
    </source>
</evidence>
<evidence type="ECO:0000259" key="12">
    <source>
        <dbReference type="Pfam" id="PF04963"/>
    </source>
</evidence>
<dbReference type="NCBIfam" id="TIGR02395">
    <property type="entry name" value="rpoN_sigma"/>
    <property type="match status" value="1"/>
</dbReference>
<dbReference type="Gene3D" id="1.10.10.1330">
    <property type="entry name" value="RNA polymerase sigma-54 factor, core-binding domain"/>
    <property type="match status" value="1"/>
</dbReference>